<dbReference type="GO" id="GO:0000976">
    <property type="term" value="F:transcription cis-regulatory region binding"/>
    <property type="evidence" value="ECO:0007669"/>
    <property type="project" value="TreeGrafter"/>
</dbReference>
<keyword evidence="3" id="KW-0804">Transcription</keyword>
<evidence type="ECO:0000313" key="6">
    <source>
        <dbReference type="Proteomes" id="UP000005307"/>
    </source>
</evidence>
<dbReference type="InterPro" id="IPR028082">
    <property type="entry name" value="Peripla_BP_I"/>
</dbReference>
<dbReference type="Gene3D" id="3.40.50.2300">
    <property type="match status" value="2"/>
</dbReference>
<keyword evidence="2" id="KW-0238">DNA-binding</keyword>
<dbReference type="InterPro" id="IPR010982">
    <property type="entry name" value="Lambda_DNA-bd_dom_sf"/>
</dbReference>
<dbReference type="GO" id="GO:0003700">
    <property type="term" value="F:DNA-binding transcription factor activity"/>
    <property type="evidence" value="ECO:0007669"/>
    <property type="project" value="TreeGrafter"/>
</dbReference>
<keyword evidence="6" id="KW-1185">Reference proteome</keyword>
<dbReference type="Pfam" id="PF00356">
    <property type="entry name" value="LacI"/>
    <property type="match status" value="1"/>
</dbReference>
<dbReference type="CDD" id="cd01392">
    <property type="entry name" value="HTH_LacI"/>
    <property type="match status" value="1"/>
</dbReference>
<dbReference type="OrthoDB" id="9805774at2"/>
<dbReference type="InterPro" id="IPR025997">
    <property type="entry name" value="SBP_2_dom"/>
</dbReference>
<dbReference type="Gene3D" id="1.10.260.40">
    <property type="entry name" value="lambda repressor-like DNA-binding domains"/>
    <property type="match status" value="1"/>
</dbReference>
<evidence type="ECO:0000256" key="1">
    <source>
        <dbReference type="ARBA" id="ARBA00023015"/>
    </source>
</evidence>
<feature type="domain" description="HTH lacI-type" evidence="4">
    <location>
        <begin position="7"/>
        <end position="46"/>
    </location>
</feature>
<organism evidence="5 6">
    <name type="scientific">Octadecabacter antarcticus 307</name>
    <dbReference type="NCBI Taxonomy" id="391626"/>
    <lineage>
        <taxon>Bacteria</taxon>
        <taxon>Pseudomonadati</taxon>
        <taxon>Pseudomonadota</taxon>
        <taxon>Alphaproteobacteria</taxon>
        <taxon>Rhodobacterales</taxon>
        <taxon>Roseobacteraceae</taxon>
        <taxon>Octadecabacter</taxon>
    </lineage>
</organism>
<dbReference type="EMBL" id="CP003740">
    <property type="protein sequence ID" value="AGI66796.1"/>
    <property type="molecule type" value="Genomic_DNA"/>
</dbReference>
<dbReference type="Pfam" id="PF13407">
    <property type="entry name" value="Peripla_BP_4"/>
    <property type="match status" value="1"/>
</dbReference>
<gene>
    <name evidence="5" type="ORF">OAN307_c10910</name>
</gene>
<dbReference type="SMART" id="SM00354">
    <property type="entry name" value="HTH_LACI"/>
    <property type="match status" value="1"/>
</dbReference>
<dbReference type="Proteomes" id="UP000005307">
    <property type="component" value="Chromosome"/>
</dbReference>
<dbReference type="RefSeq" id="WP_015498838.1">
    <property type="nucleotide sequence ID" value="NC_020911.1"/>
</dbReference>
<dbReference type="PANTHER" id="PTHR30146">
    <property type="entry name" value="LACI-RELATED TRANSCRIPTIONAL REPRESSOR"/>
    <property type="match status" value="1"/>
</dbReference>
<evidence type="ECO:0000256" key="3">
    <source>
        <dbReference type="ARBA" id="ARBA00023163"/>
    </source>
</evidence>
<keyword evidence="1" id="KW-0805">Transcription regulation</keyword>
<dbReference type="HOGENOM" id="CLU_037628_0_0_5"/>
<proteinExistence type="predicted"/>
<dbReference type="PANTHER" id="PTHR30146:SF152">
    <property type="entry name" value="TRANSCRIPTIONAL REGULATORY PROTEIN"/>
    <property type="match status" value="1"/>
</dbReference>
<dbReference type="PROSITE" id="PS50932">
    <property type="entry name" value="HTH_LACI_2"/>
    <property type="match status" value="1"/>
</dbReference>
<dbReference type="CDD" id="cd06307">
    <property type="entry name" value="PBP1_sugar_binding"/>
    <property type="match status" value="1"/>
</dbReference>
<name>M9R8Z1_9RHOB</name>
<evidence type="ECO:0000256" key="2">
    <source>
        <dbReference type="ARBA" id="ARBA00023125"/>
    </source>
</evidence>
<dbReference type="SUPFAM" id="SSF53822">
    <property type="entry name" value="Periplasmic binding protein-like I"/>
    <property type="match status" value="1"/>
</dbReference>
<evidence type="ECO:0000259" key="4">
    <source>
        <dbReference type="PROSITE" id="PS50932"/>
    </source>
</evidence>
<dbReference type="SUPFAM" id="SSF47413">
    <property type="entry name" value="lambda repressor-like DNA-binding domains"/>
    <property type="match status" value="1"/>
</dbReference>
<dbReference type="STRING" id="391626.OAN307_c10910"/>
<dbReference type="InterPro" id="IPR000843">
    <property type="entry name" value="HTH_LacI"/>
</dbReference>
<dbReference type="AlphaFoldDB" id="M9R8Z1"/>
<dbReference type="KEGG" id="oat:OAN307_c10910"/>
<evidence type="ECO:0000313" key="5">
    <source>
        <dbReference type="EMBL" id="AGI66796.1"/>
    </source>
</evidence>
<reference evidence="5 6" key="1">
    <citation type="journal article" date="2013" name="PLoS ONE">
        <title>Poles Apart: Arctic and Antarctic Octadecabacter strains Share High Genome Plasticity and a New Type of Xanthorhodopsin.</title>
        <authorList>
            <person name="Vollmers J."/>
            <person name="Voget S."/>
            <person name="Dietrich S."/>
            <person name="Gollnow K."/>
            <person name="Smits M."/>
            <person name="Meyer K."/>
            <person name="Brinkhoff T."/>
            <person name="Simon M."/>
            <person name="Daniel R."/>
        </authorList>
    </citation>
    <scope>NUCLEOTIDE SEQUENCE [LARGE SCALE GENOMIC DNA]</scope>
    <source>
        <strain evidence="5 6">307</strain>
    </source>
</reference>
<dbReference type="eggNOG" id="COG1879">
    <property type="taxonomic scope" value="Bacteria"/>
</dbReference>
<protein>
    <submittedName>
        <fullName evidence="5">LacI family transcriptional regulator</fullName>
    </submittedName>
</protein>
<accession>M9R8Z1</accession>
<sequence>MTHRFPLKEIAQQSGLSTATIDRAINDRAHVSPQTKARVAAAISELEGQEAQLAARGRRMFFDFVIEAPDRFSREIKQAAEGVLPRIGSAVCRPRFVMHEIMDEVDVVQVLARIAKRGSHGVCLKVRDVPTVRTAVNKLIALGIPVVTLVTDLTATQRIAYVGLDNQSAGRTAAYLINKTVGDVSGTVLTSRSNDRFLGEEEREAAFKLTLKRLCPKLRIVDVSGGRGVLHETSRILHRAVEDMDYLHAVYSMGGGNHTILNALEHSGLLPDIYVAHDLDKDNRALIKTGRLSFVLYHDLGVDLENVFHAFLHHHKLTPDPLIAAISNVHVVTPENVPTKRSYR</sequence>